<evidence type="ECO:0000313" key="1">
    <source>
        <dbReference type="EMBL" id="KAH7312388.1"/>
    </source>
</evidence>
<dbReference type="Proteomes" id="UP000813444">
    <property type="component" value="Unassembled WGS sequence"/>
</dbReference>
<dbReference type="PANTHER" id="PTHR38789">
    <property type="entry name" value="REPRESSIBLE PROTEIN GRG1, PUTATIVE (AFU_ORTHOLOGUE AFUA_5G14210)-RELATED"/>
    <property type="match status" value="1"/>
</dbReference>
<dbReference type="InterPro" id="IPR020100">
    <property type="entry name" value="Glc-repressible_Grg1"/>
</dbReference>
<gene>
    <name evidence="1" type="ORF">B0I35DRAFT_480847</name>
</gene>
<proteinExistence type="predicted"/>
<dbReference type="Pfam" id="PF11034">
    <property type="entry name" value="Grg1"/>
    <property type="match status" value="1"/>
</dbReference>
<protein>
    <submittedName>
        <fullName evidence="1">Glucose-repressible protein Grg1</fullName>
    </submittedName>
</protein>
<accession>A0A8K0SN58</accession>
<dbReference type="EMBL" id="JAGPNK010000010">
    <property type="protein sequence ID" value="KAH7312388.1"/>
    <property type="molecule type" value="Genomic_DNA"/>
</dbReference>
<reference evidence="1" key="1">
    <citation type="journal article" date="2021" name="Nat. Commun.">
        <title>Genetic determinants of endophytism in the Arabidopsis root mycobiome.</title>
        <authorList>
            <person name="Mesny F."/>
            <person name="Miyauchi S."/>
            <person name="Thiergart T."/>
            <person name="Pickel B."/>
            <person name="Atanasova L."/>
            <person name="Karlsson M."/>
            <person name="Huettel B."/>
            <person name="Barry K.W."/>
            <person name="Haridas S."/>
            <person name="Chen C."/>
            <person name="Bauer D."/>
            <person name="Andreopoulos W."/>
            <person name="Pangilinan J."/>
            <person name="LaButti K."/>
            <person name="Riley R."/>
            <person name="Lipzen A."/>
            <person name="Clum A."/>
            <person name="Drula E."/>
            <person name="Henrissat B."/>
            <person name="Kohler A."/>
            <person name="Grigoriev I.V."/>
            <person name="Martin F.M."/>
            <person name="Hacquard S."/>
        </authorList>
    </citation>
    <scope>NUCLEOTIDE SEQUENCE</scope>
    <source>
        <strain evidence="1">MPI-CAGE-CH-0235</strain>
    </source>
</reference>
<sequence>MESAKQAINYVAETIQGKSSEVSKETNKEVAQNPNANIGTRASAAVDAVGDKIDQSTHESKAEVHKQGI</sequence>
<organism evidence="1 2">
    <name type="scientific">Stachybotrys elegans</name>
    <dbReference type="NCBI Taxonomy" id="80388"/>
    <lineage>
        <taxon>Eukaryota</taxon>
        <taxon>Fungi</taxon>
        <taxon>Dikarya</taxon>
        <taxon>Ascomycota</taxon>
        <taxon>Pezizomycotina</taxon>
        <taxon>Sordariomycetes</taxon>
        <taxon>Hypocreomycetidae</taxon>
        <taxon>Hypocreales</taxon>
        <taxon>Stachybotryaceae</taxon>
        <taxon>Stachybotrys</taxon>
    </lineage>
</organism>
<name>A0A8K0SN58_9HYPO</name>
<dbReference type="AlphaFoldDB" id="A0A8K0SN58"/>
<dbReference type="OrthoDB" id="10039103at2759"/>
<comment type="caution">
    <text evidence="1">The sequence shown here is derived from an EMBL/GenBank/DDBJ whole genome shotgun (WGS) entry which is preliminary data.</text>
</comment>
<dbReference type="PANTHER" id="PTHR38789:SF1">
    <property type="entry name" value="GLUCOSE-REPRESSIBLE GENE PROTEIN-RELATED"/>
    <property type="match status" value="1"/>
</dbReference>
<keyword evidence="2" id="KW-1185">Reference proteome</keyword>
<evidence type="ECO:0000313" key="2">
    <source>
        <dbReference type="Proteomes" id="UP000813444"/>
    </source>
</evidence>